<dbReference type="STRING" id="623280.SAMN05660226_01502"/>
<proteinExistence type="predicted"/>
<name>A0A1T5BJ78_9SPHI</name>
<evidence type="ECO:0000313" key="2">
    <source>
        <dbReference type="Proteomes" id="UP000190541"/>
    </source>
</evidence>
<dbReference type="PANTHER" id="PTHR30469:SF15">
    <property type="entry name" value="HLYD FAMILY OF SECRETION PROTEINS"/>
    <property type="match status" value="1"/>
</dbReference>
<reference evidence="1 2" key="1">
    <citation type="submission" date="2017-02" db="EMBL/GenBank/DDBJ databases">
        <authorList>
            <person name="Peterson S.W."/>
        </authorList>
    </citation>
    <scope>NUCLEOTIDE SEQUENCE [LARGE SCALE GENOMIC DNA]</scope>
    <source>
        <strain evidence="1 2">DSM 22899</strain>
    </source>
</reference>
<dbReference type="EMBL" id="FUYS01000003">
    <property type="protein sequence ID" value="SKB46873.1"/>
    <property type="molecule type" value="Genomic_DNA"/>
</dbReference>
<dbReference type="GO" id="GO:0015562">
    <property type="term" value="F:efflux transmembrane transporter activity"/>
    <property type="evidence" value="ECO:0007669"/>
    <property type="project" value="TreeGrafter"/>
</dbReference>
<dbReference type="Gene3D" id="2.40.30.170">
    <property type="match status" value="1"/>
</dbReference>
<dbReference type="GO" id="GO:1990281">
    <property type="term" value="C:efflux pump complex"/>
    <property type="evidence" value="ECO:0007669"/>
    <property type="project" value="TreeGrafter"/>
</dbReference>
<gene>
    <name evidence="1" type="ORF">SAMN05660226_01502</name>
</gene>
<evidence type="ECO:0000313" key="1">
    <source>
        <dbReference type="EMBL" id="SKB46873.1"/>
    </source>
</evidence>
<dbReference type="OrthoDB" id="9778236at2"/>
<dbReference type="SUPFAM" id="SSF111369">
    <property type="entry name" value="HlyD-like secretion proteins"/>
    <property type="match status" value="1"/>
</dbReference>
<dbReference type="PANTHER" id="PTHR30469">
    <property type="entry name" value="MULTIDRUG RESISTANCE PROTEIN MDTA"/>
    <property type="match status" value="1"/>
</dbReference>
<protein>
    <submittedName>
        <fullName evidence="1">HlyD family secretion protein</fullName>
    </submittedName>
</protein>
<dbReference type="PROSITE" id="PS51257">
    <property type="entry name" value="PROKAR_LIPOPROTEIN"/>
    <property type="match status" value="1"/>
</dbReference>
<dbReference type="AlphaFoldDB" id="A0A1T5BJ78"/>
<accession>A0A1T5BJ78</accession>
<dbReference type="Proteomes" id="UP000190541">
    <property type="component" value="Unassembled WGS sequence"/>
</dbReference>
<sequence>MYIKMKRINSAKTITIASLLLASCAPEQHHYDAAGTFEAVETIVSTEANGAIKELNVVEGQHLHAGQAVGYVDSTQLHLQKRQLQSQIAAMLSKRPDIRAQVAALQEQLRQAIREQQRIAGLVKADAATRKQLDDADAQVAIIKKQIAAQQSSLGITTASITQEASPLEIQIAQLEDRLAKSRIVNPVEGTVLVKYAEVNEVAATGKPLYKIADLSTIILRAYVTAPQFARLKLNQPVTVLVDGADGGYREYEGLVEWISDKAEFTPKTIQTKDEREHLVYATKIRVKNDGLLKIGMYGEVRFDEGR</sequence>
<keyword evidence="2" id="KW-1185">Reference proteome</keyword>
<organism evidence="1 2">
    <name type="scientific">Parapedobacter luteus</name>
    <dbReference type="NCBI Taxonomy" id="623280"/>
    <lineage>
        <taxon>Bacteria</taxon>
        <taxon>Pseudomonadati</taxon>
        <taxon>Bacteroidota</taxon>
        <taxon>Sphingobacteriia</taxon>
        <taxon>Sphingobacteriales</taxon>
        <taxon>Sphingobacteriaceae</taxon>
        <taxon>Parapedobacter</taxon>
    </lineage>
</organism>